<accession>A0ABW8MCG4</accession>
<protein>
    <submittedName>
        <fullName evidence="1">Uncharacterized protein</fullName>
    </submittedName>
</protein>
<name>A0ABW8MCG4_9BURK</name>
<dbReference type="RefSeq" id="WP_404605172.1">
    <property type="nucleotide sequence ID" value="NZ_JBIYDN010000003.1"/>
</dbReference>
<dbReference type="Proteomes" id="UP001620514">
    <property type="component" value="Unassembled WGS sequence"/>
</dbReference>
<comment type="caution">
    <text evidence="1">The sequence shown here is derived from an EMBL/GenBank/DDBJ whole genome shotgun (WGS) entry which is preliminary data.</text>
</comment>
<sequence length="72" mass="8286">MNFEWMDGTVKPPRPGVYPVKDIHGSATRYFARWTGTVWNVACASQARALLVNAESKYQDRQWRRWATDVAA</sequence>
<reference evidence="1 2" key="2">
    <citation type="submission" date="2024-11" db="EMBL/GenBank/DDBJ databases">
        <title>Using genomics to understand microbial adaptation to soil warming.</title>
        <authorList>
            <person name="Deangelis K.M. PhD."/>
        </authorList>
    </citation>
    <scope>NUCLEOTIDE SEQUENCE [LARGE SCALE GENOMIC DNA]</scope>
    <source>
        <strain evidence="1 2">GAS97</strain>
    </source>
</reference>
<organism evidence="1 2">
    <name type="scientific">Caballeronia udeis</name>
    <dbReference type="NCBI Taxonomy" id="1232866"/>
    <lineage>
        <taxon>Bacteria</taxon>
        <taxon>Pseudomonadati</taxon>
        <taxon>Pseudomonadota</taxon>
        <taxon>Betaproteobacteria</taxon>
        <taxon>Burkholderiales</taxon>
        <taxon>Burkholderiaceae</taxon>
        <taxon>Caballeronia</taxon>
    </lineage>
</organism>
<reference evidence="1 2" key="1">
    <citation type="submission" date="2024-10" db="EMBL/GenBank/DDBJ databases">
        <authorList>
            <person name="Deangelis K."/>
            <person name="Huntemann M."/>
            <person name="Clum A."/>
            <person name="Wang J."/>
            <person name="Palaniappan K."/>
            <person name="Ritter S."/>
            <person name="Chen I.-M."/>
            <person name="Stamatis D."/>
            <person name="Reddy T."/>
            <person name="O'Malley R."/>
            <person name="Daum C."/>
            <person name="Ng V."/>
            <person name="Ivanova N."/>
            <person name="Kyrpides N."/>
            <person name="Woyke T."/>
        </authorList>
    </citation>
    <scope>NUCLEOTIDE SEQUENCE [LARGE SCALE GENOMIC DNA]</scope>
    <source>
        <strain evidence="1 2">GAS97</strain>
    </source>
</reference>
<gene>
    <name evidence="1" type="ORF">ABH943_001365</name>
</gene>
<evidence type="ECO:0000313" key="2">
    <source>
        <dbReference type="Proteomes" id="UP001620514"/>
    </source>
</evidence>
<keyword evidence="2" id="KW-1185">Reference proteome</keyword>
<proteinExistence type="predicted"/>
<dbReference type="EMBL" id="JBIYDN010000003">
    <property type="protein sequence ID" value="MFK4441354.1"/>
    <property type="molecule type" value="Genomic_DNA"/>
</dbReference>
<evidence type="ECO:0000313" key="1">
    <source>
        <dbReference type="EMBL" id="MFK4441354.1"/>
    </source>
</evidence>